<keyword evidence="3 6" id="KW-0597">Phosphoprotein</keyword>
<dbReference type="InterPro" id="IPR011006">
    <property type="entry name" value="CheY-like_superfamily"/>
</dbReference>
<dbReference type="InterPro" id="IPR003594">
    <property type="entry name" value="HATPase_dom"/>
</dbReference>
<keyword evidence="7" id="KW-0175">Coiled coil</keyword>
<dbReference type="SUPFAM" id="SSF47384">
    <property type="entry name" value="Homodimeric domain of signal transducing histidine kinase"/>
    <property type="match status" value="1"/>
</dbReference>
<feature type="transmembrane region" description="Helical" evidence="8">
    <location>
        <begin position="182"/>
        <end position="200"/>
    </location>
</feature>
<comment type="catalytic activity">
    <reaction evidence="1">
        <text>ATP + protein L-histidine = ADP + protein N-phospho-L-histidine.</text>
        <dbReference type="EC" id="2.7.13.3"/>
    </reaction>
</comment>
<dbReference type="InterPro" id="IPR029016">
    <property type="entry name" value="GAF-like_dom_sf"/>
</dbReference>
<dbReference type="CDD" id="cd17546">
    <property type="entry name" value="REC_hyHK_CKI1_RcsC-like"/>
    <property type="match status" value="1"/>
</dbReference>
<dbReference type="PANTHER" id="PTHR45339">
    <property type="entry name" value="HYBRID SIGNAL TRANSDUCTION HISTIDINE KINASE J"/>
    <property type="match status" value="1"/>
</dbReference>
<evidence type="ECO:0000259" key="10">
    <source>
        <dbReference type="PROSITE" id="PS50110"/>
    </source>
</evidence>
<feature type="domain" description="Response regulatory" evidence="10">
    <location>
        <begin position="747"/>
        <end position="865"/>
    </location>
</feature>
<dbReference type="CDD" id="cd16922">
    <property type="entry name" value="HATPase_EvgS-ArcB-TorS-like"/>
    <property type="match status" value="1"/>
</dbReference>
<dbReference type="EC" id="2.7.13.3" evidence="2"/>
<dbReference type="CDD" id="cd00082">
    <property type="entry name" value="HisKA"/>
    <property type="match status" value="1"/>
</dbReference>
<dbReference type="PRINTS" id="PR00344">
    <property type="entry name" value="BCTRLSENSOR"/>
</dbReference>
<dbReference type="InterPro" id="IPR036097">
    <property type="entry name" value="HisK_dim/P_sf"/>
</dbReference>
<dbReference type="SMART" id="SM00448">
    <property type="entry name" value="REC"/>
    <property type="match status" value="1"/>
</dbReference>
<name>A0ABS0YAQ0_9BACT</name>
<keyword evidence="12" id="KW-1185">Reference proteome</keyword>
<evidence type="ECO:0000256" key="4">
    <source>
        <dbReference type="ARBA" id="ARBA00022679"/>
    </source>
</evidence>
<dbReference type="Pfam" id="PF00072">
    <property type="entry name" value="Response_reg"/>
    <property type="match status" value="1"/>
</dbReference>
<dbReference type="InterPro" id="IPR001789">
    <property type="entry name" value="Sig_transdc_resp-reg_receiver"/>
</dbReference>
<dbReference type="SUPFAM" id="SSF52172">
    <property type="entry name" value="CheY-like"/>
    <property type="match status" value="1"/>
</dbReference>
<evidence type="ECO:0000256" key="7">
    <source>
        <dbReference type="SAM" id="Coils"/>
    </source>
</evidence>
<dbReference type="SMART" id="SM00065">
    <property type="entry name" value="GAF"/>
    <property type="match status" value="1"/>
</dbReference>
<feature type="domain" description="Histidine kinase" evidence="9">
    <location>
        <begin position="495"/>
        <end position="716"/>
    </location>
</feature>
<feature type="transmembrane region" description="Helical" evidence="8">
    <location>
        <begin position="119"/>
        <end position="137"/>
    </location>
</feature>
<dbReference type="Gene3D" id="3.30.450.40">
    <property type="match status" value="1"/>
</dbReference>
<feature type="modified residue" description="4-aspartylphosphate" evidence="6">
    <location>
        <position position="796"/>
    </location>
</feature>
<dbReference type="Gene3D" id="3.30.565.10">
    <property type="entry name" value="Histidine kinase-like ATPase, C-terminal domain"/>
    <property type="match status" value="1"/>
</dbReference>
<feature type="transmembrane region" description="Helical" evidence="8">
    <location>
        <begin position="46"/>
        <end position="67"/>
    </location>
</feature>
<feature type="transmembrane region" description="Helical" evidence="8">
    <location>
        <begin position="243"/>
        <end position="261"/>
    </location>
</feature>
<dbReference type="PROSITE" id="PS50110">
    <property type="entry name" value="RESPONSE_REGULATORY"/>
    <property type="match status" value="1"/>
</dbReference>
<evidence type="ECO:0000313" key="12">
    <source>
        <dbReference type="Proteomes" id="UP000614714"/>
    </source>
</evidence>
<keyword evidence="8" id="KW-1133">Transmembrane helix</keyword>
<dbReference type="InterPro" id="IPR003018">
    <property type="entry name" value="GAF"/>
</dbReference>
<evidence type="ECO:0000256" key="2">
    <source>
        <dbReference type="ARBA" id="ARBA00012438"/>
    </source>
</evidence>
<evidence type="ECO:0000256" key="6">
    <source>
        <dbReference type="PROSITE-ProRule" id="PRU00169"/>
    </source>
</evidence>
<dbReference type="InterPro" id="IPR033425">
    <property type="entry name" value="MASE3"/>
</dbReference>
<comment type="caution">
    <text evidence="11">The sequence shown here is derived from an EMBL/GenBank/DDBJ whole genome shotgun (WGS) entry which is preliminary data.</text>
</comment>
<dbReference type="EMBL" id="JAEMHL010000001">
    <property type="protein sequence ID" value="MBJ6748997.1"/>
    <property type="molecule type" value="Genomic_DNA"/>
</dbReference>
<dbReference type="Pfam" id="PF17159">
    <property type="entry name" value="MASE3"/>
    <property type="match status" value="1"/>
</dbReference>
<evidence type="ECO:0000256" key="8">
    <source>
        <dbReference type="SAM" id="Phobius"/>
    </source>
</evidence>
<feature type="transmembrane region" description="Helical" evidence="8">
    <location>
        <begin position="21"/>
        <end position="40"/>
    </location>
</feature>
<evidence type="ECO:0000256" key="1">
    <source>
        <dbReference type="ARBA" id="ARBA00000085"/>
    </source>
</evidence>
<evidence type="ECO:0000313" key="11">
    <source>
        <dbReference type="EMBL" id="MBJ6748997.1"/>
    </source>
</evidence>
<dbReference type="SMART" id="SM00388">
    <property type="entry name" value="HisKA"/>
    <property type="match status" value="1"/>
</dbReference>
<evidence type="ECO:0000256" key="5">
    <source>
        <dbReference type="ARBA" id="ARBA00022777"/>
    </source>
</evidence>
<keyword evidence="5" id="KW-0418">Kinase</keyword>
<organism evidence="11 12">
    <name type="scientific">Geomonas anaerohicana</name>
    <dbReference type="NCBI Taxonomy" id="2798583"/>
    <lineage>
        <taxon>Bacteria</taxon>
        <taxon>Pseudomonadati</taxon>
        <taxon>Thermodesulfobacteriota</taxon>
        <taxon>Desulfuromonadia</taxon>
        <taxon>Geobacterales</taxon>
        <taxon>Geobacteraceae</taxon>
        <taxon>Geomonas</taxon>
    </lineage>
</organism>
<dbReference type="Gene3D" id="1.10.287.130">
    <property type="match status" value="1"/>
</dbReference>
<evidence type="ECO:0000259" key="9">
    <source>
        <dbReference type="PROSITE" id="PS50109"/>
    </source>
</evidence>
<sequence>MKQHGGERVSEATARNEAQRTETRILSLVLFTLAILVLYVCSSYSYLLFHTMVEVFCVLVTLGVFLLAWNSRKFLDNHYFLFLAISFAVSGVLELLHTFSYKGIGIFIGYDANLPTQLWISSRYVVSLSFLAAPLFIRRKLNLPATLAFFGGTTVLLILAIFSGQFPQCYIEGQGLTPFKIYSEYSIIAILLASVGVLWANREHFDRRVLRILLASTLSAAGADVAFTQYMSVYGQANQVGHFFLFLSSFLIYRAIVSMGLKEPASVLFRSLEQSEQALKQSEARLQRALEQRTSELIEKEEREAALKRSNQRLDLLAETASQLLQSKDPRQLANALCRQVMEFLECDVFFNYLMDAEEGGLKLNACAGIDEKQAQAIERLNLGVAVCGCAARDGCRIVAENIPGSLDARTELVKSLGVKAYACHPLLSQGRVLGTLSFGTCSRTSFSEDDLSLMKAVADQVSIAMERTLMVERLRQAKQAAEEASNTKSRFVANMSHELRTPMTGVLGMLDLALLTPDAAERADYIQTAQRSARSLLRILNDILDLAKVEAGKFTLDIRPFSLRACLGQAVDIVMPEVKRKGLELDLQVEDGLPDHVQGDQVRLRQVLTNLVGNAVKFTEHGGVAIDVRAGAGSDGQMEFRFAVRDTGIGIPADKRHLLFNSFSQLDDSNTRSHGGTGLGLAISKEIVERMGGSIVVAGEAGGGSCFSFSVLLDLIEGEAEVEPPSPRPPAQAAETAAAATAITRRLLIAEDDPTIRQVLGTMLGRLGYQVDFAEDGEQAVEKWQRSSFDMIIMDVQMPHLDGFEATRTIRELEQQRGGRLPILAMTAHAMKQDEDRCIAAGMDDYISKPIDFRECLQKIGALLG</sequence>
<keyword evidence="8" id="KW-0472">Membrane</keyword>
<feature type="transmembrane region" description="Helical" evidence="8">
    <location>
        <begin position="144"/>
        <end position="162"/>
    </location>
</feature>
<proteinExistence type="predicted"/>
<dbReference type="Gene3D" id="3.40.50.2300">
    <property type="match status" value="1"/>
</dbReference>
<dbReference type="InterPro" id="IPR005467">
    <property type="entry name" value="His_kinase_dom"/>
</dbReference>
<accession>A0ABS0YAQ0</accession>
<dbReference type="Pfam" id="PF00512">
    <property type="entry name" value="HisKA"/>
    <property type="match status" value="1"/>
</dbReference>
<dbReference type="SMART" id="SM00387">
    <property type="entry name" value="HATPase_c"/>
    <property type="match status" value="1"/>
</dbReference>
<dbReference type="InterPro" id="IPR004358">
    <property type="entry name" value="Sig_transdc_His_kin-like_C"/>
</dbReference>
<dbReference type="Pfam" id="PF02518">
    <property type="entry name" value="HATPase_c"/>
    <property type="match status" value="1"/>
</dbReference>
<dbReference type="InterPro" id="IPR036890">
    <property type="entry name" value="HATPase_C_sf"/>
</dbReference>
<keyword evidence="4" id="KW-0808">Transferase</keyword>
<dbReference type="PANTHER" id="PTHR45339:SF5">
    <property type="entry name" value="HISTIDINE KINASE"/>
    <property type="match status" value="1"/>
</dbReference>
<reference evidence="11 12" key="1">
    <citation type="submission" date="2020-12" db="EMBL/GenBank/DDBJ databases">
        <title>Geomonas sp. Red421, isolated from paddy soil.</title>
        <authorList>
            <person name="Xu Z."/>
            <person name="Zhang Z."/>
            <person name="Masuda Y."/>
            <person name="Itoh H."/>
            <person name="Senoo K."/>
        </authorList>
    </citation>
    <scope>NUCLEOTIDE SEQUENCE [LARGE SCALE GENOMIC DNA]</scope>
    <source>
        <strain evidence="11 12">Red421</strain>
    </source>
</reference>
<gene>
    <name evidence="11" type="ORF">JFN91_02100</name>
</gene>
<protein>
    <recommendedName>
        <fullName evidence="2">histidine kinase</fullName>
        <ecNumber evidence="2">2.7.13.3</ecNumber>
    </recommendedName>
</protein>
<dbReference type="Pfam" id="PF01590">
    <property type="entry name" value="GAF"/>
    <property type="match status" value="1"/>
</dbReference>
<evidence type="ECO:0000256" key="3">
    <source>
        <dbReference type="ARBA" id="ARBA00022553"/>
    </source>
</evidence>
<dbReference type="Proteomes" id="UP000614714">
    <property type="component" value="Unassembled WGS sequence"/>
</dbReference>
<dbReference type="SUPFAM" id="SSF55781">
    <property type="entry name" value="GAF domain-like"/>
    <property type="match status" value="1"/>
</dbReference>
<dbReference type="SUPFAM" id="SSF55874">
    <property type="entry name" value="ATPase domain of HSP90 chaperone/DNA topoisomerase II/histidine kinase"/>
    <property type="match status" value="1"/>
</dbReference>
<feature type="coiled-coil region" evidence="7">
    <location>
        <begin position="272"/>
        <end position="303"/>
    </location>
</feature>
<feature type="transmembrane region" description="Helical" evidence="8">
    <location>
        <begin position="79"/>
        <end position="99"/>
    </location>
</feature>
<dbReference type="PROSITE" id="PS50109">
    <property type="entry name" value="HIS_KIN"/>
    <property type="match status" value="1"/>
</dbReference>
<dbReference type="InterPro" id="IPR003661">
    <property type="entry name" value="HisK_dim/P_dom"/>
</dbReference>
<keyword evidence="8" id="KW-0812">Transmembrane</keyword>